<evidence type="ECO:0000256" key="1">
    <source>
        <dbReference type="SAM" id="MobiDB-lite"/>
    </source>
</evidence>
<gene>
    <name evidence="2" type="ORF">BARAN1_1303</name>
</gene>
<organism evidence="2 3">
    <name type="scientific">Candidatus Bipolaricaulis anaerobius</name>
    <dbReference type="NCBI Taxonomy" id="2026885"/>
    <lineage>
        <taxon>Bacteria</taxon>
        <taxon>Candidatus Bipolaricaulota</taxon>
        <taxon>Candidatus Bipolaricaulia</taxon>
        <taxon>Candidatus Bipolaricaulales</taxon>
        <taxon>Candidatus Bipolaricaulaceae</taxon>
        <taxon>Candidatus Bipolaricaulis</taxon>
    </lineage>
</organism>
<feature type="region of interest" description="Disordered" evidence="1">
    <location>
        <begin position="1"/>
        <end position="62"/>
    </location>
</feature>
<proteinExistence type="predicted"/>
<evidence type="ECO:0000313" key="3">
    <source>
        <dbReference type="Proteomes" id="UP000249818"/>
    </source>
</evidence>
<accession>A0A2X3MMH3</accession>
<reference evidence="3" key="1">
    <citation type="submission" date="2018-05" db="EMBL/GenBank/DDBJ databases">
        <authorList>
            <person name="Hao L."/>
        </authorList>
    </citation>
    <scope>NUCLEOTIDE SEQUENCE [LARGE SCALE GENOMIC DNA]</scope>
</reference>
<dbReference type="KEGG" id="bana:BARAN1_1303"/>
<dbReference type="EMBL" id="LS483254">
    <property type="protein sequence ID" value="SQD93325.1"/>
    <property type="molecule type" value="Genomic_DNA"/>
</dbReference>
<sequence>MCFPGTLSRVPIADAPPAVPGPTAERPGGLRVTHHDAPAEAAAQRPPDTDGCAGLRCGPSLR</sequence>
<dbReference type="Proteomes" id="UP000249818">
    <property type="component" value="Chromosome BARAN1"/>
</dbReference>
<dbReference type="AlphaFoldDB" id="A0A2X3MMH3"/>
<protein>
    <submittedName>
        <fullName evidence="2">Uncharacterized protein</fullName>
    </submittedName>
</protein>
<keyword evidence="3" id="KW-1185">Reference proteome</keyword>
<name>A0A2X3MMH3_9BACT</name>
<evidence type="ECO:0000313" key="2">
    <source>
        <dbReference type="EMBL" id="SQD93325.1"/>
    </source>
</evidence>